<dbReference type="InParanoid" id="A0A7J7CSH4"/>
<gene>
    <name evidence="1" type="ORF">HS088_TW14G01177</name>
</gene>
<reference evidence="1 2" key="1">
    <citation type="journal article" date="2020" name="Nat. Commun.">
        <title>Genome of Tripterygium wilfordii and identification of cytochrome P450 involved in triptolide biosynthesis.</title>
        <authorList>
            <person name="Tu L."/>
            <person name="Su P."/>
            <person name="Zhang Z."/>
            <person name="Gao L."/>
            <person name="Wang J."/>
            <person name="Hu T."/>
            <person name="Zhou J."/>
            <person name="Zhang Y."/>
            <person name="Zhao Y."/>
            <person name="Liu Y."/>
            <person name="Song Y."/>
            <person name="Tong Y."/>
            <person name="Lu Y."/>
            <person name="Yang J."/>
            <person name="Xu C."/>
            <person name="Jia M."/>
            <person name="Peters R.J."/>
            <person name="Huang L."/>
            <person name="Gao W."/>
        </authorList>
    </citation>
    <scope>NUCLEOTIDE SEQUENCE [LARGE SCALE GENOMIC DNA]</scope>
    <source>
        <strain evidence="2">cv. XIE 37</strain>
        <tissue evidence="1">Leaf</tissue>
    </source>
</reference>
<evidence type="ECO:0000313" key="1">
    <source>
        <dbReference type="EMBL" id="KAF5737021.1"/>
    </source>
</evidence>
<sequence>MEDFLENFLGADLSAEDAFCPEDMIDLVEENLKYNFREMKKDDINGEKDIWNEDEVKFYELTSQIWGNDDCWWFSYSDCLSCDKKEQIHFFKEVIAYHKLHGIDPLAEKLEMEEFLVTCLRVDSCADNVMRLVEEKFKRDFIEMKEEDKNGEKNK</sequence>
<name>A0A7J7CSH4_TRIWF</name>
<dbReference type="AlphaFoldDB" id="A0A7J7CSH4"/>
<dbReference type="Proteomes" id="UP000593562">
    <property type="component" value="Unassembled WGS sequence"/>
</dbReference>
<comment type="caution">
    <text evidence="1">The sequence shown here is derived from an EMBL/GenBank/DDBJ whole genome shotgun (WGS) entry which is preliminary data.</text>
</comment>
<evidence type="ECO:0000313" key="2">
    <source>
        <dbReference type="Proteomes" id="UP000593562"/>
    </source>
</evidence>
<protein>
    <submittedName>
        <fullName evidence="1">Uncharacterized protein</fullName>
    </submittedName>
</protein>
<proteinExistence type="predicted"/>
<dbReference type="EMBL" id="JAAARO010000014">
    <property type="protein sequence ID" value="KAF5737021.1"/>
    <property type="molecule type" value="Genomic_DNA"/>
</dbReference>
<keyword evidence="2" id="KW-1185">Reference proteome</keyword>
<accession>A0A7J7CSH4</accession>
<organism evidence="1 2">
    <name type="scientific">Tripterygium wilfordii</name>
    <name type="common">Thunder God vine</name>
    <dbReference type="NCBI Taxonomy" id="458696"/>
    <lineage>
        <taxon>Eukaryota</taxon>
        <taxon>Viridiplantae</taxon>
        <taxon>Streptophyta</taxon>
        <taxon>Embryophyta</taxon>
        <taxon>Tracheophyta</taxon>
        <taxon>Spermatophyta</taxon>
        <taxon>Magnoliopsida</taxon>
        <taxon>eudicotyledons</taxon>
        <taxon>Gunneridae</taxon>
        <taxon>Pentapetalae</taxon>
        <taxon>rosids</taxon>
        <taxon>fabids</taxon>
        <taxon>Celastrales</taxon>
        <taxon>Celastraceae</taxon>
        <taxon>Tripterygium</taxon>
    </lineage>
</organism>